<protein>
    <recommendedName>
        <fullName evidence="1">DUF4935 domain-containing protein</fullName>
    </recommendedName>
</protein>
<dbReference type="AlphaFoldDB" id="A0A497ZLD0"/>
<organism evidence="2 3">
    <name type="scientific">Ruegeria conchae</name>
    <dbReference type="NCBI Taxonomy" id="981384"/>
    <lineage>
        <taxon>Bacteria</taxon>
        <taxon>Pseudomonadati</taxon>
        <taxon>Pseudomonadota</taxon>
        <taxon>Alphaproteobacteria</taxon>
        <taxon>Rhodobacterales</taxon>
        <taxon>Roseobacteraceae</taxon>
        <taxon>Ruegeria</taxon>
    </lineage>
</organism>
<feature type="domain" description="DUF4935" evidence="1">
    <location>
        <begin position="5"/>
        <end position="185"/>
    </location>
</feature>
<accession>A0A497ZLD0</accession>
<evidence type="ECO:0000313" key="2">
    <source>
        <dbReference type="EMBL" id="RLK08432.1"/>
    </source>
</evidence>
<dbReference type="InterPro" id="IPR032557">
    <property type="entry name" value="DUF4935"/>
</dbReference>
<dbReference type="RefSeq" id="WP_010442699.1">
    <property type="nucleotide sequence ID" value="NZ_AEYW01000018.1"/>
</dbReference>
<dbReference type="EMBL" id="RCCT01000002">
    <property type="protein sequence ID" value="RLK08432.1"/>
    <property type="molecule type" value="Genomic_DNA"/>
</dbReference>
<sequence length="291" mass="33140">MTLNLFLDANILLSFYALSNSDIEQLKQLNTEVKNKNILLLVSDQLVSEVERNREAKIEDAFKVFRGSAFKSQAPSFIKPLKDFEDLQGHLKKANEAHAKIVGAVNGLIENHELDADNVIAELFKESLVTKIKKKHYKAALKRFHEGRPPGKKKVTLGDELNWEFLLRAVPEGEDLHLVSLDGDFSSPRDSKKVNSALQKEWEKKKKSKLHFYYELNDFFKNHIPNIKLATQAKLDIIIGKLKRSGSYATTHSIIAELPTPPEFTDKQILDLKEIFLKPTLKSVTFAVMQM</sequence>
<gene>
    <name evidence="2" type="ORF">CLV75_2107</name>
</gene>
<reference evidence="2 3" key="1">
    <citation type="submission" date="2018-10" db="EMBL/GenBank/DDBJ databases">
        <title>Genomic Encyclopedia of Archaeal and Bacterial Type Strains, Phase II (KMG-II): from individual species to whole genera.</title>
        <authorList>
            <person name="Goeker M."/>
        </authorList>
    </citation>
    <scope>NUCLEOTIDE SEQUENCE [LARGE SCALE GENOMIC DNA]</scope>
    <source>
        <strain evidence="2 3">DSM 29317</strain>
    </source>
</reference>
<proteinExistence type="predicted"/>
<name>A0A497ZLD0_9RHOB</name>
<evidence type="ECO:0000259" key="1">
    <source>
        <dbReference type="Pfam" id="PF16289"/>
    </source>
</evidence>
<evidence type="ECO:0000313" key="3">
    <source>
        <dbReference type="Proteomes" id="UP000271700"/>
    </source>
</evidence>
<keyword evidence="3" id="KW-1185">Reference proteome</keyword>
<comment type="caution">
    <text evidence="2">The sequence shown here is derived from an EMBL/GenBank/DDBJ whole genome shotgun (WGS) entry which is preliminary data.</text>
</comment>
<dbReference type="Pfam" id="PF16289">
    <property type="entry name" value="PIN_12"/>
    <property type="match status" value="1"/>
</dbReference>
<dbReference type="OrthoDB" id="569642at2"/>
<dbReference type="Proteomes" id="UP000271700">
    <property type="component" value="Unassembled WGS sequence"/>
</dbReference>